<proteinExistence type="predicted"/>
<feature type="domain" description="Receptor ligand binding region" evidence="8">
    <location>
        <begin position="4"/>
        <end position="166"/>
    </location>
</feature>
<dbReference type="GO" id="GO:0038023">
    <property type="term" value="F:signaling receptor activity"/>
    <property type="evidence" value="ECO:0007669"/>
    <property type="project" value="TreeGrafter"/>
</dbReference>
<dbReference type="InterPro" id="IPR028082">
    <property type="entry name" value="Peripla_BP_I"/>
</dbReference>
<keyword evidence="7" id="KW-0325">Glycoprotein</keyword>
<keyword evidence="3" id="KW-0732">Signal</keyword>
<dbReference type="Pfam" id="PF01094">
    <property type="entry name" value="ANF_receptor"/>
    <property type="match status" value="1"/>
</dbReference>
<evidence type="ECO:0000313" key="9">
    <source>
        <dbReference type="EMBL" id="KAK0174220.1"/>
    </source>
</evidence>
<evidence type="ECO:0000259" key="8">
    <source>
        <dbReference type="Pfam" id="PF01094"/>
    </source>
</evidence>
<dbReference type="AlphaFoldDB" id="A0AA39KUH2"/>
<dbReference type="PRINTS" id="PR00255">
    <property type="entry name" value="NATPEPTIDER"/>
</dbReference>
<dbReference type="InterPro" id="IPR001170">
    <property type="entry name" value="ANPR/GUC"/>
</dbReference>
<keyword evidence="4" id="KW-1133">Transmembrane helix</keyword>
<dbReference type="GO" id="GO:0007165">
    <property type="term" value="P:signal transduction"/>
    <property type="evidence" value="ECO:0007669"/>
    <property type="project" value="TreeGrafter"/>
</dbReference>
<dbReference type="GO" id="GO:0017046">
    <property type="term" value="F:peptide hormone binding"/>
    <property type="evidence" value="ECO:0007669"/>
    <property type="project" value="TreeGrafter"/>
</dbReference>
<comment type="caution">
    <text evidence="9">The sequence shown here is derived from an EMBL/GenBank/DDBJ whole genome shotgun (WGS) entry which is preliminary data.</text>
</comment>
<protein>
    <recommendedName>
        <fullName evidence="8">Receptor ligand binding region domain-containing protein</fullName>
    </recommendedName>
</protein>
<evidence type="ECO:0000256" key="5">
    <source>
        <dbReference type="ARBA" id="ARBA00023136"/>
    </source>
</evidence>
<evidence type="ECO:0000256" key="3">
    <source>
        <dbReference type="ARBA" id="ARBA00022729"/>
    </source>
</evidence>
<dbReference type="PANTHER" id="PTHR44755:SF11">
    <property type="entry name" value="ATRIAL NATRIURETIC PEPTIDE RECEPTOR 3 ISOFORM X1"/>
    <property type="match status" value="1"/>
</dbReference>
<evidence type="ECO:0000256" key="4">
    <source>
        <dbReference type="ARBA" id="ARBA00022989"/>
    </source>
</evidence>
<keyword evidence="6" id="KW-0675">Receptor</keyword>
<evidence type="ECO:0000256" key="7">
    <source>
        <dbReference type="ARBA" id="ARBA00023180"/>
    </source>
</evidence>
<sequence>MHHAFLGPVCDYAIAPVARYAGVWGIPVLTTGGQADAFRHKGEHYPTLTRMMGSHRLVGEALRHILQGFGWTTAALIYHNHAMESSKGHSECHFTLSAVFSALNKTSVHKSFNQETNNLNDYRNLLEFVSRSARIVVMCANSTTIREILLAAEELGMVDSGEYVFFSIELSSR</sequence>
<comment type="subcellular location">
    <subcellularLocation>
        <location evidence="1">Membrane</location>
        <topology evidence="1">Single-pass type I membrane protein</topology>
    </subcellularLocation>
</comment>
<keyword evidence="10" id="KW-1185">Reference proteome</keyword>
<name>A0AA39KUH2_9HYME</name>
<organism evidence="9 10">
    <name type="scientific">Microctonus aethiopoides</name>
    <dbReference type="NCBI Taxonomy" id="144406"/>
    <lineage>
        <taxon>Eukaryota</taxon>
        <taxon>Metazoa</taxon>
        <taxon>Ecdysozoa</taxon>
        <taxon>Arthropoda</taxon>
        <taxon>Hexapoda</taxon>
        <taxon>Insecta</taxon>
        <taxon>Pterygota</taxon>
        <taxon>Neoptera</taxon>
        <taxon>Endopterygota</taxon>
        <taxon>Hymenoptera</taxon>
        <taxon>Apocrita</taxon>
        <taxon>Ichneumonoidea</taxon>
        <taxon>Braconidae</taxon>
        <taxon>Euphorinae</taxon>
        <taxon>Microctonus</taxon>
    </lineage>
</organism>
<gene>
    <name evidence="9" type="ORF">PV328_007329</name>
</gene>
<dbReference type="Proteomes" id="UP001168990">
    <property type="component" value="Unassembled WGS sequence"/>
</dbReference>
<reference evidence="9" key="2">
    <citation type="submission" date="2023-03" db="EMBL/GenBank/DDBJ databases">
        <authorList>
            <person name="Inwood S.N."/>
            <person name="Skelly J.G."/>
            <person name="Guhlin J."/>
            <person name="Harrop T.W.R."/>
            <person name="Goldson S.G."/>
            <person name="Dearden P.K."/>
        </authorList>
    </citation>
    <scope>NUCLEOTIDE SEQUENCE</scope>
    <source>
        <strain evidence="9">Irish</strain>
        <tissue evidence="9">Whole body</tissue>
    </source>
</reference>
<dbReference type="PANTHER" id="PTHR44755">
    <property type="entry name" value="NATRIURETIC PEPTIDE RECEPTOR 3-RELATED"/>
    <property type="match status" value="1"/>
</dbReference>
<evidence type="ECO:0000256" key="6">
    <source>
        <dbReference type="ARBA" id="ARBA00023170"/>
    </source>
</evidence>
<keyword evidence="2" id="KW-0812">Transmembrane</keyword>
<dbReference type="SUPFAM" id="SSF53822">
    <property type="entry name" value="Periplasmic binding protein-like I"/>
    <property type="match status" value="1"/>
</dbReference>
<reference evidence="9" key="1">
    <citation type="journal article" date="2023" name="bioRxiv">
        <title>Scaffold-level genome assemblies of two parasitoid biocontrol wasps reveal the parthenogenesis mechanism and an associated novel virus.</title>
        <authorList>
            <person name="Inwood S."/>
            <person name="Skelly J."/>
            <person name="Guhlin J."/>
            <person name="Harrop T."/>
            <person name="Goldson S."/>
            <person name="Dearden P."/>
        </authorList>
    </citation>
    <scope>NUCLEOTIDE SEQUENCE</scope>
    <source>
        <strain evidence="9">Irish</strain>
        <tissue evidence="9">Whole body</tissue>
    </source>
</reference>
<evidence type="ECO:0000313" key="10">
    <source>
        <dbReference type="Proteomes" id="UP001168990"/>
    </source>
</evidence>
<dbReference type="InterPro" id="IPR001828">
    <property type="entry name" value="ANF_lig-bd_rcpt"/>
</dbReference>
<dbReference type="InterPro" id="IPR052612">
    <property type="entry name" value="ANP_Clearance_Receptor"/>
</dbReference>
<evidence type="ECO:0000256" key="1">
    <source>
        <dbReference type="ARBA" id="ARBA00004479"/>
    </source>
</evidence>
<dbReference type="GO" id="GO:0016020">
    <property type="term" value="C:membrane"/>
    <property type="evidence" value="ECO:0007669"/>
    <property type="project" value="UniProtKB-SubCell"/>
</dbReference>
<dbReference type="EMBL" id="JAQQBS010000002">
    <property type="protein sequence ID" value="KAK0174220.1"/>
    <property type="molecule type" value="Genomic_DNA"/>
</dbReference>
<accession>A0AA39KUH2</accession>
<dbReference type="Gene3D" id="3.40.50.2300">
    <property type="match status" value="1"/>
</dbReference>
<evidence type="ECO:0000256" key="2">
    <source>
        <dbReference type="ARBA" id="ARBA00022692"/>
    </source>
</evidence>
<keyword evidence="5" id="KW-0472">Membrane</keyword>